<feature type="domain" description="MacB-like periplasmic core" evidence="9">
    <location>
        <begin position="22"/>
        <end position="246"/>
    </location>
</feature>
<sequence>MLLDRDSWQEILATLKKHKLRTGLTALGVFWGIFMLVFVLGMGKGLENGVFRGFGERAKNIMFVWPERTTMPYQGFQPGRYPTFRLDDIEAIQETLGDVQHVAPRLSMNNVPVYRKEIGETREIRGELDNMIKVEALKLFTGRYINERDIEEARKVAVVGQRTAELLFGEEEPIGQYIRVQGVEFQVVGTFGPQQVKPWTESDMEAIVIPLTAMYRTFGTGERIDYFVCMAQPNVLVSQVEPQVKDLLKKRHHIHPEDPRGVGSFNLENEFLSITNLFGGIQAFLWFVGIGTLLAGIVGVGNIMLITVKERTKEIGVRKALGAPPSSIVRMVLAESVLITATSGYLGLIVGTFLIWGVSSLMRANDVVLDNFHNPEISLSVGIGSVILLTLSGVIAGAIPARHAARVNPVVALKDE</sequence>
<dbReference type="RefSeq" id="WP_052515840.1">
    <property type="nucleotide sequence ID" value="NZ_CAKZLC010000211.1"/>
</dbReference>
<name>A0A098S8P7_9BACT</name>
<comment type="caution">
    <text evidence="10">The sequence shown here is derived from an EMBL/GenBank/DDBJ whole genome shotgun (WGS) entry which is preliminary data.</text>
</comment>
<dbReference type="EMBL" id="JPOS01000018">
    <property type="protein sequence ID" value="KGE88495.1"/>
    <property type="molecule type" value="Genomic_DNA"/>
</dbReference>
<evidence type="ECO:0000256" key="3">
    <source>
        <dbReference type="ARBA" id="ARBA00022692"/>
    </source>
</evidence>
<feature type="transmembrane region" description="Helical" evidence="7">
    <location>
        <begin position="20"/>
        <end position="42"/>
    </location>
</feature>
<organism evidence="10 11">
    <name type="scientific">Phaeodactylibacter xiamenensis</name>
    <dbReference type="NCBI Taxonomy" id="1524460"/>
    <lineage>
        <taxon>Bacteria</taxon>
        <taxon>Pseudomonadati</taxon>
        <taxon>Bacteroidota</taxon>
        <taxon>Saprospiria</taxon>
        <taxon>Saprospirales</taxon>
        <taxon>Haliscomenobacteraceae</taxon>
        <taxon>Phaeodactylibacter</taxon>
    </lineage>
</organism>
<dbReference type="InterPro" id="IPR025857">
    <property type="entry name" value="MacB_PCD"/>
</dbReference>
<feature type="transmembrane region" description="Helical" evidence="7">
    <location>
        <begin position="283"/>
        <end position="308"/>
    </location>
</feature>
<dbReference type="GO" id="GO:0005886">
    <property type="term" value="C:plasma membrane"/>
    <property type="evidence" value="ECO:0007669"/>
    <property type="project" value="UniProtKB-SubCell"/>
</dbReference>
<gene>
    <name evidence="10" type="ORF">IX84_07335</name>
</gene>
<evidence type="ECO:0000256" key="6">
    <source>
        <dbReference type="ARBA" id="ARBA00038076"/>
    </source>
</evidence>
<dbReference type="PANTHER" id="PTHR30572">
    <property type="entry name" value="MEMBRANE COMPONENT OF TRANSPORTER-RELATED"/>
    <property type="match status" value="1"/>
</dbReference>
<comment type="similarity">
    <text evidence="6">Belongs to the ABC-4 integral membrane protein family.</text>
</comment>
<proteinExistence type="inferred from homology"/>
<dbReference type="PANTHER" id="PTHR30572:SF4">
    <property type="entry name" value="ABC TRANSPORTER PERMEASE YTRF"/>
    <property type="match status" value="1"/>
</dbReference>
<dbReference type="STRING" id="1524460.IX84_07335"/>
<keyword evidence="3 7" id="KW-0812">Transmembrane</keyword>
<protein>
    <recommendedName>
        <fullName evidence="12">ABC transporter ATP-binding protein</fullName>
    </recommendedName>
</protein>
<dbReference type="Pfam" id="PF12704">
    <property type="entry name" value="MacB_PCD"/>
    <property type="match status" value="1"/>
</dbReference>
<dbReference type="InterPro" id="IPR050250">
    <property type="entry name" value="Macrolide_Exporter_MacB"/>
</dbReference>
<evidence type="ECO:0000256" key="1">
    <source>
        <dbReference type="ARBA" id="ARBA00004651"/>
    </source>
</evidence>
<evidence type="ECO:0000256" key="4">
    <source>
        <dbReference type="ARBA" id="ARBA00022989"/>
    </source>
</evidence>
<comment type="subcellular location">
    <subcellularLocation>
        <location evidence="1">Cell membrane</location>
        <topology evidence="1">Multi-pass membrane protein</topology>
    </subcellularLocation>
</comment>
<evidence type="ECO:0000256" key="2">
    <source>
        <dbReference type="ARBA" id="ARBA00022475"/>
    </source>
</evidence>
<evidence type="ECO:0000256" key="5">
    <source>
        <dbReference type="ARBA" id="ARBA00023136"/>
    </source>
</evidence>
<accession>A0A098S8P7</accession>
<evidence type="ECO:0000259" key="9">
    <source>
        <dbReference type="Pfam" id="PF12704"/>
    </source>
</evidence>
<evidence type="ECO:0000256" key="7">
    <source>
        <dbReference type="SAM" id="Phobius"/>
    </source>
</evidence>
<feature type="transmembrane region" description="Helical" evidence="7">
    <location>
        <begin position="328"/>
        <end position="357"/>
    </location>
</feature>
<evidence type="ECO:0000313" key="10">
    <source>
        <dbReference type="EMBL" id="KGE88495.1"/>
    </source>
</evidence>
<reference evidence="10 11" key="1">
    <citation type="journal article" date="2014" name="Int. J. Syst. Evol. Microbiol.">
        <title>Phaeodactylibacter xiamenensis gen. nov., sp. nov., a member of the family Saprospiraceae isolated from the marine alga Phaeodactylum tricornutum.</title>
        <authorList>
            <person name="Chen Z.Jr."/>
            <person name="Lei X."/>
            <person name="Lai Q."/>
            <person name="Li Y."/>
            <person name="Zhang B."/>
            <person name="Zhang J."/>
            <person name="Zhang H."/>
            <person name="Yang L."/>
            <person name="Zheng W."/>
            <person name="Tian Y."/>
            <person name="Yu Z."/>
            <person name="Xu H.Jr."/>
            <person name="Zheng T."/>
        </authorList>
    </citation>
    <scope>NUCLEOTIDE SEQUENCE [LARGE SCALE GENOMIC DNA]</scope>
    <source>
        <strain evidence="10 11">KD52</strain>
    </source>
</reference>
<evidence type="ECO:0000313" key="11">
    <source>
        <dbReference type="Proteomes" id="UP000029736"/>
    </source>
</evidence>
<keyword evidence="11" id="KW-1185">Reference proteome</keyword>
<feature type="domain" description="ABC3 transporter permease C-terminal" evidence="8">
    <location>
        <begin position="287"/>
        <end position="409"/>
    </location>
</feature>
<dbReference type="Pfam" id="PF02687">
    <property type="entry name" value="FtsX"/>
    <property type="match status" value="1"/>
</dbReference>
<dbReference type="AlphaFoldDB" id="A0A098S8P7"/>
<dbReference type="InterPro" id="IPR003838">
    <property type="entry name" value="ABC3_permease_C"/>
</dbReference>
<keyword evidence="5 7" id="KW-0472">Membrane</keyword>
<keyword evidence="4 7" id="KW-1133">Transmembrane helix</keyword>
<evidence type="ECO:0000259" key="8">
    <source>
        <dbReference type="Pfam" id="PF02687"/>
    </source>
</evidence>
<dbReference type="GO" id="GO:0022857">
    <property type="term" value="F:transmembrane transporter activity"/>
    <property type="evidence" value="ECO:0007669"/>
    <property type="project" value="TreeGrafter"/>
</dbReference>
<evidence type="ECO:0008006" key="12">
    <source>
        <dbReference type="Google" id="ProtNLM"/>
    </source>
</evidence>
<feature type="transmembrane region" description="Helical" evidence="7">
    <location>
        <begin position="377"/>
        <end position="399"/>
    </location>
</feature>
<dbReference type="Proteomes" id="UP000029736">
    <property type="component" value="Unassembled WGS sequence"/>
</dbReference>
<keyword evidence="2" id="KW-1003">Cell membrane</keyword>
<dbReference type="OrthoDB" id="9770036at2"/>